<organism evidence="2 3">
    <name type="scientific">Capsicum annuum</name>
    <name type="common">Capsicum pepper</name>
    <dbReference type="NCBI Taxonomy" id="4072"/>
    <lineage>
        <taxon>Eukaryota</taxon>
        <taxon>Viridiplantae</taxon>
        <taxon>Streptophyta</taxon>
        <taxon>Embryophyta</taxon>
        <taxon>Tracheophyta</taxon>
        <taxon>Spermatophyta</taxon>
        <taxon>Magnoliopsida</taxon>
        <taxon>eudicotyledons</taxon>
        <taxon>Gunneridae</taxon>
        <taxon>Pentapetalae</taxon>
        <taxon>asterids</taxon>
        <taxon>lamiids</taxon>
        <taxon>Solanales</taxon>
        <taxon>Solanaceae</taxon>
        <taxon>Solanoideae</taxon>
        <taxon>Capsiceae</taxon>
        <taxon>Capsicum</taxon>
    </lineage>
</organism>
<accession>A0A2G2XX53</accession>
<dbReference type="InterPro" id="IPR039321">
    <property type="entry name" value="IDM2/3-like"/>
</dbReference>
<evidence type="ECO:0000256" key="1">
    <source>
        <dbReference type="SAM" id="Phobius"/>
    </source>
</evidence>
<keyword evidence="3" id="KW-1185">Reference proteome</keyword>
<dbReference type="EMBL" id="AYRZ02000097">
    <property type="protein sequence ID" value="PHT62098.1"/>
    <property type="molecule type" value="Genomic_DNA"/>
</dbReference>
<sequence>MPNSGEANSSIPLHPQLLNVIPLSWYIHVLALLYHIVIMLHHHQISMLVQLKLKLVQLHRPNVSTLSSMLGSACNGFFSACPAREEQDDLINHANGGVVLTGSALLGKVGPLIGSADMAEFEDAYVFRVSLPSVARDESYNGICIHSKTVDAYLFLVEETKVVHSLPNEKKQVQPFLLLEFMVSKKVFTSVQPSQRVLMPLNRRKSNLLCRRMMELPSLDLDPPATLDLPFQPRF</sequence>
<evidence type="ECO:0000313" key="2">
    <source>
        <dbReference type="EMBL" id="PHT62098.1"/>
    </source>
</evidence>
<dbReference type="Proteomes" id="UP000222542">
    <property type="component" value="Unassembled WGS sequence"/>
</dbReference>
<proteinExistence type="predicted"/>
<name>A0A2G2XX53_CAPAN</name>
<dbReference type="PANTHER" id="PTHR34661:SF8">
    <property type="entry name" value="ALPHA-CRYSTALLIN DOMAIN-CONTAINING PROTEIN 22.3"/>
    <property type="match status" value="1"/>
</dbReference>
<keyword evidence="1" id="KW-1133">Transmembrane helix</keyword>
<reference evidence="2 3" key="1">
    <citation type="journal article" date="2014" name="Nat. Genet.">
        <title>Genome sequence of the hot pepper provides insights into the evolution of pungency in Capsicum species.</title>
        <authorList>
            <person name="Kim S."/>
            <person name="Park M."/>
            <person name="Yeom S.I."/>
            <person name="Kim Y.M."/>
            <person name="Lee J.M."/>
            <person name="Lee H.A."/>
            <person name="Seo E."/>
            <person name="Choi J."/>
            <person name="Cheong K."/>
            <person name="Kim K.T."/>
            <person name="Jung K."/>
            <person name="Lee G.W."/>
            <person name="Oh S.K."/>
            <person name="Bae C."/>
            <person name="Kim S.B."/>
            <person name="Lee H.Y."/>
            <person name="Kim S.Y."/>
            <person name="Kim M.S."/>
            <person name="Kang B.C."/>
            <person name="Jo Y.D."/>
            <person name="Yang H.B."/>
            <person name="Jeong H.J."/>
            <person name="Kang W.H."/>
            <person name="Kwon J.K."/>
            <person name="Shin C."/>
            <person name="Lim J.Y."/>
            <person name="Park J.H."/>
            <person name="Huh J.H."/>
            <person name="Kim J.S."/>
            <person name="Kim B.D."/>
            <person name="Cohen O."/>
            <person name="Paran I."/>
            <person name="Suh M.C."/>
            <person name="Lee S.B."/>
            <person name="Kim Y.K."/>
            <person name="Shin Y."/>
            <person name="Noh S.J."/>
            <person name="Park J."/>
            <person name="Seo Y.S."/>
            <person name="Kwon S.Y."/>
            <person name="Kim H.A."/>
            <person name="Park J.M."/>
            <person name="Kim H.J."/>
            <person name="Choi S.B."/>
            <person name="Bosland P.W."/>
            <person name="Reeves G."/>
            <person name="Jo S.H."/>
            <person name="Lee B.W."/>
            <person name="Cho H.T."/>
            <person name="Choi H.S."/>
            <person name="Lee M.S."/>
            <person name="Yu Y."/>
            <person name="Do Choi Y."/>
            <person name="Park B.S."/>
            <person name="van Deynze A."/>
            <person name="Ashrafi H."/>
            <person name="Hill T."/>
            <person name="Kim W.T."/>
            <person name="Pai H.S."/>
            <person name="Ahn H.K."/>
            <person name="Yeam I."/>
            <person name="Giovannoni J.J."/>
            <person name="Rose J.K."/>
            <person name="Sorensen I."/>
            <person name="Lee S.J."/>
            <person name="Kim R.W."/>
            <person name="Choi I.Y."/>
            <person name="Choi B.S."/>
            <person name="Lim J.S."/>
            <person name="Lee Y.H."/>
            <person name="Choi D."/>
        </authorList>
    </citation>
    <scope>NUCLEOTIDE SEQUENCE [LARGE SCALE GENOMIC DNA]</scope>
    <source>
        <strain evidence="3">cv. CM334</strain>
    </source>
</reference>
<protein>
    <submittedName>
        <fullName evidence="2">Uncharacterized protein</fullName>
    </submittedName>
</protein>
<gene>
    <name evidence="2" type="ORF">T459_34048</name>
</gene>
<keyword evidence="1" id="KW-0812">Transmembrane</keyword>
<evidence type="ECO:0000313" key="3">
    <source>
        <dbReference type="Proteomes" id="UP000222542"/>
    </source>
</evidence>
<dbReference type="AlphaFoldDB" id="A0A2G2XX53"/>
<dbReference type="PANTHER" id="PTHR34661">
    <property type="entry name" value="INCREASED DNA METHYLATION 3"/>
    <property type="match status" value="1"/>
</dbReference>
<dbReference type="GO" id="GO:0005634">
    <property type="term" value="C:nucleus"/>
    <property type="evidence" value="ECO:0000318"/>
    <property type="project" value="GO_Central"/>
</dbReference>
<reference evidence="2 3" key="2">
    <citation type="journal article" date="2017" name="Genome Biol.">
        <title>New reference genome sequences of hot pepper reveal the massive evolution of plant disease-resistance genes by retroduplication.</title>
        <authorList>
            <person name="Kim S."/>
            <person name="Park J."/>
            <person name="Yeom S.I."/>
            <person name="Kim Y.M."/>
            <person name="Seo E."/>
            <person name="Kim K.T."/>
            <person name="Kim M.S."/>
            <person name="Lee J.M."/>
            <person name="Cheong K."/>
            <person name="Shin H.S."/>
            <person name="Kim S.B."/>
            <person name="Han K."/>
            <person name="Lee J."/>
            <person name="Park M."/>
            <person name="Lee H.A."/>
            <person name="Lee H.Y."/>
            <person name="Lee Y."/>
            <person name="Oh S."/>
            <person name="Lee J.H."/>
            <person name="Choi E."/>
            <person name="Choi E."/>
            <person name="Lee S.E."/>
            <person name="Jeon J."/>
            <person name="Kim H."/>
            <person name="Choi G."/>
            <person name="Song H."/>
            <person name="Lee J."/>
            <person name="Lee S.C."/>
            <person name="Kwon J.K."/>
            <person name="Lee H.Y."/>
            <person name="Koo N."/>
            <person name="Hong Y."/>
            <person name="Kim R.W."/>
            <person name="Kang W.H."/>
            <person name="Huh J.H."/>
            <person name="Kang B.C."/>
            <person name="Yang T.J."/>
            <person name="Lee Y.H."/>
            <person name="Bennetzen J.L."/>
            <person name="Choi D."/>
        </authorList>
    </citation>
    <scope>NUCLEOTIDE SEQUENCE [LARGE SCALE GENOMIC DNA]</scope>
    <source>
        <strain evidence="3">cv. CM334</strain>
    </source>
</reference>
<keyword evidence="1" id="KW-0472">Membrane</keyword>
<comment type="caution">
    <text evidence="2">The sequence shown here is derived from an EMBL/GenBank/DDBJ whole genome shotgun (WGS) entry which is preliminary data.</text>
</comment>
<dbReference type="Gramene" id="PHT62098">
    <property type="protein sequence ID" value="PHT62098"/>
    <property type="gene ID" value="T459_34048"/>
</dbReference>
<feature type="transmembrane region" description="Helical" evidence="1">
    <location>
        <begin position="20"/>
        <end position="40"/>
    </location>
</feature>